<sequence length="30" mass="3586">MDLGGVIRFTYHNLFTYFKNMTHHLEGKSQ</sequence>
<proteinExistence type="predicted"/>
<dbReference type="AlphaFoldDB" id="A0A0B8T3E7"/>
<dbReference type="STRING" id="1229276.DI53_0172"/>
<reference evidence="1 2" key="2">
    <citation type="journal article" date="2015" name="PLoS ONE">
        <title>Whole-Genome Optical Mapping and Finished Genome Sequence of Sphingobacterium deserti sp. nov., a New Species Isolated from the Western Desert of China.</title>
        <authorList>
            <person name="Teng C."/>
            <person name="Zhou Z."/>
            <person name="Molnar I."/>
            <person name="Li X."/>
            <person name="Tang R."/>
            <person name="Chen M."/>
            <person name="Wang L."/>
            <person name="Su S."/>
            <person name="Zhang W."/>
            <person name="Lin M."/>
        </authorList>
    </citation>
    <scope>NUCLEOTIDE SEQUENCE [LARGE SCALE GENOMIC DNA]</scope>
    <source>
        <strain evidence="2">ACCC05744</strain>
    </source>
</reference>
<gene>
    <name evidence="1" type="ORF">DI53_0172</name>
</gene>
<comment type="caution">
    <text evidence="1">The sequence shown here is derived from an EMBL/GenBank/DDBJ whole genome shotgun (WGS) entry which is preliminary data.</text>
</comment>
<dbReference type="EMBL" id="JJMU01000002">
    <property type="protein sequence ID" value="KGE16057.1"/>
    <property type="molecule type" value="Genomic_DNA"/>
</dbReference>
<protein>
    <submittedName>
        <fullName evidence="1">Uncharacterized protein</fullName>
    </submittedName>
</protein>
<reference evidence="2" key="1">
    <citation type="submission" date="2014-04" db="EMBL/GenBank/DDBJ databases">
        <title>Whole-Genome optical mapping and complete genome sequence of Sphingobacterium deserti sp. nov., a new spaces isolated from desert in the west of China.</title>
        <authorList>
            <person name="Teng C."/>
            <person name="Zhou Z."/>
            <person name="Li X."/>
            <person name="Chen M."/>
            <person name="Lin M."/>
            <person name="Wang L."/>
            <person name="Su S."/>
            <person name="Zhang C."/>
            <person name="Zhang W."/>
        </authorList>
    </citation>
    <scope>NUCLEOTIDE SEQUENCE [LARGE SCALE GENOMIC DNA]</scope>
    <source>
        <strain evidence="2">ACCC05744</strain>
    </source>
</reference>
<evidence type="ECO:0000313" key="2">
    <source>
        <dbReference type="Proteomes" id="UP000031802"/>
    </source>
</evidence>
<keyword evidence="2" id="KW-1185">Reference proteome</keyword>
<dbReference type="Proteomes" id="UP000031802">
    <property type="component" value="Unassembled WGS sequence"/>
</dbReference>
<evidence type="ECO:0000313" key="1">
    <source>
        <dbReference type="EMBL" id="KGE16057.1"/>
    </source>
</evidence>
<name>A0A0B8T3E7_9SPHI</name>
<organism evidence="1 2">
    <name type="scientific">Sphingobacterium deserti</name>
    <dbReference type="NCBI Taxonomy" id="1229276"/>
    <lineage>
        <taxon>Bacteria</taxon>
        <taxon>Pseudomonadati</taxon>
        <taxon>Bacteroidota</taxon>
        <taxon>Sphingobacteriia</taxon>
        <taxon>Sphingobacteriales</taxon>
        <taxon>Sphingobacteriaceae</taxon>
        <taxon>Sphingobacterium</taxon>
    </lineage>
</organism>
<accession>A0A0B8T3E7</accession>